<organism evidence="6 7">
    <name type="scientific">Candidatus Glassbacteria bacterium RIFCSPLOWO2_12_FULL_58_11</name>
    <dbReference type="NCBI Taxonomy" id="1817867"/>
    <lineage>
        <taxon>Bacteria</taxon>
        <taxon>Candidatus Glassiibacteriota</taxon>
    </lineage>
</organism>
<keyword evidence="2 3" id="KW-0975">Bacterial flagellum</keyword>
<dbReference type="PANTHER" id="PTHR42792">
    <property type="entry name" value="FLAGELLIN"/>
    <property type="match status" value="1"/>
</dbReference>
<comment type="similarity">
    <text evidence="1 3">Belongs to the bacterial flagellin family.</text>
</comment>
<dbReference type="InterPro" id="IPR046358">
    <property type="entry name" value="Flagellin_C"/>
</dbReference>
<keyword evidence="3" id="KW-0964">Secreted</keyword>
<dbReference type="Gene3D" id="6.10.10.10">
    <property type="entry name" value="Flagellar export chaperone, C-terminal domain"/>
    <property type="match status" value="1"/>
</dbReference>
<comment type="subcellular location">
    <subcellularLocation>
        <location evidence="3">Secreted</location>
    </subcellularLocation>
    <subcellularLocation>
        <location evidence="3">Bacterial flagellum</location>
    </subcellularLocation>
</comment>
<evidence type="ECO:0000259" key="4">
    <source>
        <dbReference type="Pfam" id="PF00669"/>
    </source>
</evidence>
<evidence type="ECO:0000256" key="3">
    <source>
        <dbReference type="RuleBase" id="RU362073"/>
    </source>
</evidence>
<evidence type="ECO:0000259" key="5">
    <source>
        <dbReference type="Pfam" id="PF00700"/>
    </source>
</evidence>
<dbReference type="STRING" id="1817867.A3F83_04720"/>
<dbReference type="InterPro" id="IPR001029">
    <property type="entry name" value="Flagellin_N"/>
</dbReference>
<comment type="caution">
    <text evidence="6">The sequence shown here is derived from an EMBL/GenBank/DDBJ whole genome shotgun (WGS) entry which is preliminary data.</text>
</comment>
<dbReference type="GO" id="GO:0009288">
    <property type="term" value="C:bacterial-type flagellum"/>
    <property type="evidence" value="ECO:0007669"/>
    <property type="project" value="UniProtKB-SubCell"/>
</dbReference>
<gene>
    <name evidence="6" type="ORF">A3F83_04720</name>
</gene>
<dbReference type="Gene3D" id="1.20.1330.10">
    <property type="entry name" value="f41 fragment of flagellin, N-terminal domain"/>
    <property type="match status" value="2"/>
</dbReference>
<proteinExistence type="inferred from homology"/>
<accession>A0A1F5YKK9</accession>
<dbReference type="EMBL" id="MFIX01000250">
    <property type="protein sequence ID" value="OGG00603.1"/>
    <property type="molecule type" value="Genomic_DNA"/>
</dbReference>
<name>A0A1F5YKK9_9BACT</name>
<reference evidence="6 7" key="1">
    <citation type="journal article" date="2016" name="Nat. Commun.">
        <title>Thousands of microbial genomes shed light on interconnected biogeochemical processes in an aquifer system.</title>
        <authorList>
            <person name="Anantharaman K."/>
            <person name="Brown C.T."/>
            <person name="Hug L.A."/>
            <person name="Sharon I."/>
            <person name="Castelle C.J."/>
            <person name="Probst A.J."/>
            <person name="Thomas B.C."/>
            <person name="Singh A."/>
            <person name="Wilkins M.J."/>
            <person name="Karaoz U."/>
            <person name="Brodie E.L."/>
            <person name="Williams K.H."/>
            <person name="Hubbard S.S."/>
            <person name="Banfield J.F."/>
        </authorList>
    </citation>
    <scope>NUCLEOTIDE SEQUENCE [LARGE SCALE GENOMIC DNA]</scope>
</reference>
<dbReference type="Pfam" id="PF00669">
    <property type="entry name" value="Flagellin_N"/>
    <property type="match status" value="1"/>
</dbReference>
<dbReference type="PRINTS" id="PR00207">
    <property type="entry name" value="FLAGELLIN"/>
</dbReference>
<evidence type="ECO:0000313" key="6">
    <source>
        <dbReference type="EMBL" id="OGG00603.1"/>
    </source>
</evidence>
<protein>
    <recommendedName>
        <fullName evidence="3">Flagellin</fullName>
    </recommendedName>
</protein>
<dbReference type="SUPFAM" id="SSF64518">
    <property type="entry name" value="Phase 1 flagellin"/>
    <property type="match status" value="1"/>
</dbReference>
<comment type="function">
    <text evidence="3">Flagellin is the subunit protein which polymerizes to form the filaments of bacterial flagella.</text>
</comment>
<evidence type="ECO:0000256" key="2">
    <source>
        <dbReference type="ARBA" id="ARBA00023143"/>
    </source>
</evidence>
<dbReference type="PANTHER" id="PTHR42792:SF2">
    <property type="entry name" value="FLAGELLIN"/>
    <property type="match status" value="1"/>
</dbReference>
<dbReference type="GO" id="GO:0005198">
    <property type="term" value="F:structural molecule activity"/>
    <property type="evidence" value="ECO:0007669"/>
    <property type="project" value="UniProtKB-UniRule"/>
</dbReference>
<dbReference type="Proteomes" id="UP000179129">
    <property type="component" value="Unassembled WGS sequence"/>
</dbReference>
<dbReference type="Pfam" id="PF00700">
    <property type="entry name" value="Flagellin_C"/>
    <property type="match status" value="1"/>
</dbReference>
<feature type="domain" description="Flagellin N-terminal" evidence="4">
    <location>
        <begin position="6"/>
        <end position="142"/>
    </location>
</feature>
<dbReference type="InterPro" id="IPR042187">
    <property type="entry name" value="Flagellin_C_sub2"/>
</dbReference>
<dbReference type="GO" id="GO:0005576">
    <property type="term" value="C:extracellular region"/>
    <property type="evidence" value="ECO:0007669"/>
    <property type="project" value="UniProtKB-SubCell"/>
</dbReference>
<evidence type="ECO:0000256" key="1">
    <source>
        <dbReference type="ARBA" id="ARBA00005709"/>
    </source>
</evidence>
<sequence>MPGLSINTNITALLARRQMGIAGTRMTKALERLSSGLRINRAEDDAAGLTIAENLRSQVVGLDRAISNAQDGVSLIQTAEGALSEDTSILQRIRELAVQAANGTLTSIDRLAIQNEVSQLVDEIDRIAETTEFNSIKLLNGNVGALVSTSNPDAVNGIVVGNVGSGGSFSITVSAQDLGKLQVQASEVFVTIDSEGNVSDASAATQLQSISRFQDFGVFGSGVDSVTVKLGSDISTTVVDVTIFRTDTLQEVSQRISLAINDTTTSKDLGLGGVTAAGDTLVGVATNVGTENATELFIVTPEPGRQITFGGDASALSAFGFSEIQEAKSPIFSLTVTDIGANGGPTTQKSLKVSGNRATGLINGVDLAFRTNLDISIGGSTVIAGFSVVKPLSVSGSSAFVLQIAPRPLTFHIGSGASQTLSTQINTMSSKALQVDKINLTDQNLANRAIRVVDNALNTVSAQRSTLGAVANRLESTTSNLGVASQNLQASESQIRDLDYSQEIIEFVTAQILNTSATSFLRQANDLSNNVLILLK</sequence>
<dbReference type="AlphaFoldDB" id="A0A1F5YKK9"/>
<dbReference type="InterPro" id="IPR001492">
    <property type="entry name" value="Flagellin"/>
</dbReference>
<feature type="domain" description="Flagellin C-terminal" evidence="5">
    <location>
        <begin position="451"/>
        <end position="535"/>
    </location>
</feature>
<evidence type="ECO:0000313" key="7">
    <source>
        <dbReference type="Proteomes" id="UP000179129"/>
    </source>
</evidence>